<gene>
    <name evidence="2" type="ordered locus">PCC8801_4308</name>
</gene>
<dbReference type="CDD" id="cd05403">
    <property type="entry name" value="NT_KNTase_like"/>
    <property type="match status" value="1"/>
</dbReference>
<evidence type="ECO:0000259" key="1">
    <source>
        <dbReference type="Pfam" id="PF18765"/>
    </source>
</evidence>
<evidence type="ECO:0000313" key="3">
    <source>
        <dbReference type="Proteomes" id="UP000008204"/>
    </source>
</evidence>
<dbReference type="HOGENOM" id="CLU_127610_0_0_3"/>
<dbReference type="SUPFAM" id="SSF81301">
    <property type="entry name" value="Nucleotidyltransferase"/>
    <property type="match status" value="1"/>
</dbReference>
<dbReference type="AlphaFoldDB" id="B7JV98"/>
<dbReference type="Gene3D" id="3.30.460.10">
    <property type="entry name" value="Beta Polymerase, domain 2"/>
    <property type="match status" value="1"/>
</dbReference>
<keyword evidence="3" id="KW-1185">Reference proteome</keyword>
<dbReference type="EMBL" id="CP001287">
    <property type="protein sequence ID" value="ACK68231.1"/>
    <property type="molecule type" value="Genomic_DNA"/>
</dbReference>
<feature type="domain" description="Polymerase beta nucleotidyltransferase" evidence="1">
    <location>
        <begin position="19"/>
        <end position="99"/>
    </location>
</feature>
<dbReference type="RefSeq" id="WP_015957371.1">
    <property type="nucleotide sequence ID" value="NC_011726.1"/>
</dbReference>
<dbReference type="InterPro" id="IPR043519">
    <property type="entry name" value="NT_sf"/>
</dbReference>
<dbReference type="OrthoDB" id="37820at2"/>
<name>B7JV98_RIPO1</name>
<reference evidence="3" key="1">
    <citation type="journal article" date="2011" name="MBio">
        <title>Novel metabolic attributes of the genus Cyanothece, comprising a group of unicellular nitrogen-fixing Cyanobacteria.</title>
        <authorList>
            <person name="Bandyopadhyay A."/>
            <person name="Elvitigala T."/>
            <person name="Welsh E."/>
            <person name="Stockel J."/>
            <person name="Liberton M."/>
            <person name="Min H."/>
            <person name="Sherman L.A."/>
            <person name="Pakrasi H.B."/>
        </authorList>
    </citation>
    <scope>NUCLEOTIDE SEQUENCE [LARGE SCALE GENOMIC DNA]</scope>
    <source>
        <strain evidence="3">PCC 8801</strain>
    </source>
</reference>
<evidence type="ECO:0000313" key="2">
    <source>
        <dbReference type="EMBL" id="ACK68231.1"/>
    </source>
</evidence>
<dbReference type="Pfam" id="PF18765">
    <property type="entry name" value="Polbeta"/>
    <property type="match status" value="1"/>
</dbReference>
<dbReference type="KEGG" id="cyp:PCC8801_4308"/>
<organism evidence="2 3">
    <name type="scientific">Rippkaea orientalis (strain PCC 8801 / RF-1)</name>
    <name type="common">Cyanothece sp. (strain PCC 8801)</name>
    <dbReference type="NCBI Taxonomy" id="41431"/>
    <lineage>
        <taxon>Bacteria</taxon>
        <taxon>Bacillati</taxon>
        <taxon>Cyanobacteriota</taxon>
        <taxon>Cyanophyceae</taxon>
        <taxon>Oscillatoriophycideae</taxon>
        <taxon>Chroococcales</taxon>
        <taxon>Aphanothecaceae</taxon>
        <taxon>Rippkaea</taxon>
        <taxon>Rippkaea orientalis</taxon>
    </lineage>
</organism>
<dbReference type="Proteomes" id="UP000008204">
    <property type="component" value="Chromosome"/>
</dbReference>
<protein>
    <recommendedName>
        <fullName evidence="1">Polymerase beta nucleotidyltransferase domain-containing protein</fullName>
    </recommendedName>
</protein>
<sequence length="148" mass="16953">MIPSTLTDRKTQALKIAQECIPFLKEELGATEVILFGSLRGDSPWHEQSDLDLAVKGLSEKQLWDAYGTLEKIVPSWLKFDLVSLEEVPPYMRDRILETTPMAENQYLALQTRLKEEMLALEEVDLVPHQVKKSINQFNQWLAAQANQ</sequence>
<dbReference type="STRING" id="41431.PCC8801_4308"/>
<dbReference type="eggNOG" id="COG1669">
    <property type="taxonomic scope" value="Bacteria"/>
</dbReference>
<accession>B7JV98</accession>
<dbReference type="InterPro" id="IPR041633">
    <property type="entry name" value="Polbeta"/>
</dbReference>
<proteinExistence type="predicted"/>